<keyword evidence="2" id="KW-1185">Reference proteome</keyword>
<reference evidence="2" key="1">
    <citation type="journal article" date="2019" name="Int. J. Syst. Evol. Microbiol.">
        <title>The Global Catalogue of Microorganisms (GCM) 10K type strain sequencing project: providing services to taxonomists for standard genome sequencing and annotation.</title>
        <authorList>
            <consortium name="The Broad Institute Genomics Platform"/>
            <consortium name="The Broad Institute Genome Sequencing Center for Infectious Disease"/>
            <person name="Wu L."/>
            <person name="Ma J."/>
        </authorList>
    </citation>
    <scope>NUCLEOTIDE SEQUENCE [LARGE SCALE GENOMIC DNA]</scope>
    <source>
        <strain evidence="2">JCM 17111</strain>
    </source>
</reference>
<comment type="caution">
    <text evidence="1">The sequence shown here is derived from an EMBL/GenBank/DDBJ whole genome shotgun (WGS) entry which is preliminary data.</text>
</comment>
<protein>
    <submittedName>
        <fullName evidence="1">Uncharacterized protein</fullName>
    </submittedName>
</protein>
<dbReference type="Gene3D" id="3.40.50.11110">
    <property type="entry name" value="Sialyltransferase, C-terminal GT-B Rossman nucleotide-binding domain"/>
    <property type="match status" value="1"/>
</dbReference>
<dbReference type="EMBL" id="BAABCY010000036">
    <property type="protein sequence ID" value="GAA3566002.1"/>
    <property type="molecule type" value="Genomic_DNA"/>
</dbReference>
<dbReference type="Proteomes" id="UP001500954">
    <property type="component" value="Unassembled WGS sequence"/>
</dbReference>
<gene>
    <name evidence="1" type="ORF">GCM10022395_15480</name>
</gene>
<organism evidence="1 2">
    <name type="scientific">Snuella lapsa</name>
    <dbReference type="NCBI Taxonomy" id="870481"/>
    <lineage>
        <taxon>Bacteria</taxon>
        <taxon>Pseudomonadati</taxon>
        <taxon>Bacteroidota</taxon>
        <taxon>Flavobacteriia</taxon>
        <taxon>Flavobacteriales</taxon>
        <taxon>Flavobacteriaceae</taxon>
        <taxon>Snuella</taxon>
    </lineage>
</organism>
<proteinExistence type="predicted"/>
<evidence type="ECO:0000313" key="1">
    <source>
        <dbReference type="EMBL" id="GAA3566002.1"/>
    </source>
</evidence>
<name>A0ABP6XFD6_9FLAO</name>
<accession>A0ABP6XFD6</accession>
<evidence type="ECO:0000313" key="2">
    <source>
        <dbReference type="Proteomes" id="UP001500954"/>
    </source>
</evidence>
<sequence length="328" mass="39133">MNIFICQTPFQLFYAYELINYLTKRSENKRFLIIHSSLKVNTKNTKNIDYIRVDNTAKLVKSFFQLKKVIGALKEIVKENQSDVSIFIPHIGGLLANYIYFNNKFRKTFKCEVNFFYEGVLYFYDYKERFKKYHFKRIAISLFLGFLYRYKETILPYESDKISYIYTPLRKFTKGKERKKIEVQFNNSGSSFGKENFLILGGPVSYLKEFYNASIQEITTMKKENNIIYYKGHASFNTHNPYYKEVFSEYMKELDLGYEELDSNMPIELLIEKVKPFKIFSYYSSALLNIKLIYKDEIDVVCYLNSKEEVSSNILDVFEHYDIDIIRI</sequence>
<dbReference type="RefSeq" id="WP_345005341.1">
    <property type="nucleotide sequence ID" value="NZ_BAABCY010000036.1"/>
</dbReference>